<feature type="domain" description="PX" evidence="5">
    <location>
        <begin position="606"/>
        <end position="729"/>
    </location>
</feature>
<dbReference type="InterPro" id="IPR037899">
    <property type="entry name" value="SNX25_PX"/>
</dbReference>
<dbReference type="SUPFAM" id="SSF48097">
    <property type="entry name" value="Regulator of G-protein signaling, RGS"/>
    <property type="match status" value="1"/>
</dbReference>
<feature type="domain" description="RGS" evidence="4">
    <location>
        <begin position="384"/>
        <end position="499"/>
    </location>
</feature>
<feature type="domain" description="PXA" evidence="6">
    <location>
        <begin position="96"/>
        <end position="263"/>
    </location>
</feature>
<dbReference type="Pfam" id="PF08628">
    <property type="entry name" value="Nexin_C"/>
    <property type="match status" value="1"/>
</dbReference>
<reference evidence="7" key="1">
    <citation type="journal article" date="2023" name="G3 (Bethesda)">
        <title>Whole genome assemblies of Zophobas morio and Tenebrio molitor.</title>
        <authorList>
            <person name="Kaur S."/>
            <person name="Stinson S.A."/>
            <person name="diCenzo G.C."/>
        </authorList>
    </citation>
    <scope>NUCLEOTIDE SEQUENCE</scope>
    <source>
        <strain evidence="7">QUZm001</strain>
    </source>
</reference>
<dbReference type="Pfam" id="PF00615">
    <property type="entry name" value="RGS"/>
    <property type="match status" value="1"/>
</dbReference>
<evidence type="ECO:0000256" key="1">
    <source>
        <dbReference type="ARBA" id="ARBA00010883"/>
    </source>
</evidence>
<keyword evidence="2" id="KW-0175">Coiled coil</keyword>
<dbReference type="InterPro" id="IPR036305">
    <property type="entry name" value="RGS_sf"/>
</dbReference>
<sequence length="949" mass="108591">MYVYVTAIATACLGLSLLSSTCLSFLLFALLTSAVVVMSIGIVVWIHIKLSSRHLATVGAEQTLKDIENFRVTLMRDYDANANTKTPQAHFTQVFGRTVDSLLQQLLDFIVRDYFLVYLREYAYNWEALGENIREDLWGAIEILHERLARVDHAKLIACDIVSKVTSHFEKIREAKACVADSDHPPMFALSPHVMSSDKEMKYIRSASELFIMFLLPRSYSLSPSKYFLREILACKVFKPFIDTVTDPDFFNLHIIYYIEAQKIAANVHVKAFEYAKSFEDILKIIAKTDDIDALKSIRYSLVTKLMQATTLQNLNRSKGVDLDNEKSVLASAGVNKSDINAAKKLRKYINQLTVAKKECEKRLASLGWELGYQFADDFKKTLPIASILEHVLGRKYLSQFLDTLASQDLVRYWTAVEELRTAVRKNWHQLGAEIFYTFIRNPTSEIKVDKSTRKRMEAFLLGDKGPEVFYEVQSQVVQTLEDKYYQPFLISDYYKEMVAAMEKEDDISDIDRSLEERQLSGDSFSSVDSTNLNVGDHSNYAKQKLDQLEERLNNKTQALQALRTSLRPESKVLSKLEKEVEWLQGERRQLEAHLTRTEVWGENLGKWRTVVQSAEVPDEREPLQFVLVVQMAEDQIDGEESISTGWVVCRSLTQFQELHRKLRPLCSEIRALELPSNTFKFLFGKSDRASLEKAKQQIQKYLDFILTDDRLNQSEAVYSFLSPSSDHLKHSTPSPKKSRFSFSTLFKSGSEQSKDSMSIKESEEEDISQCLDAPVSADTVDFIKINGHHGKFHDEKDTIAEPLYGLLGELFDMRGVFKYLRKTLIGFVQVTYGRNINRQIHETISWWFSEQMLHYYITLILKNFWPGGTLASPGATRTVDEKIRTMRQAQVLFVSNVPELVTTLVGATAAKNGAKKVFDAFQEKNMNKQLLYVSGSRGKDPPMTFRVD</sequence>
<evidence type="ECO:0000259" key="5">
    <source>
        <dbReference type="PROSITE" id="PS50195"/>
    </source>
</evidence>
<evidence type="ECO:0008006" key="9">
    <source>
        <dbReference type="Google" id="ProtNLM"/>
    </source>
</evidence>
<name>A0AA38IGX9_9CUCU</name>
<dbReference type="Proteomes" id="UP001168821">
    <property type="component" value="Unassembled WGS sequence"/>
</dbReference>
<dbReference type="Gene3D" id="3.30.1520.10">
    <property type="entry name" value="Phox-like domain"/>
    <property type="match status" value="1"/>
</dbReference>
<evidence type="ECO:0000259" key="6">
    <source>
        <dbReference type="PROSITE" id="PS51207"/>
    </source>
</evidence>
<dbReference type="InterPro" id="IPR036871">
    <property type="entry name" value="PX_dom_sf"/>
</dbReference>
<organism evidence="7 8">
    <name type="scientific">Zophobas morio</name>
    <dbReference type="NCBI Taxonomy" id="2755281"/>
    <lineage>
        <taxon>Eukaryota</taxon>
        <taxon>Metazoa</taxon>
        <taxon>Ecdysozoa</taxon>
        <taxon>Arthropoda</taxon>
        <taxon>Hexapoda</taxon>
        <taxon>Insecta</taxon>
        <taxon>Pterygota</taxon>
        <taxon>Neoptera</taxon>
        <taxon>Endopterygota</taxon>
        <taxon>Coleoptera</taxon>
        <taxon>Polyphaga</taxon>
        <taxon>Cucujiformia</taxon>
        <taxon>Tenebrionidae</taxon>
        <taxon>Zophobas</taxon>
    </lineage>
</organism>
<dbReference type="CDD" id="cd06878">
    <property type="entry name" value="PX_SNX25"/>
    <property type="match status" value="1"/>
</dbReference>
<evidence type="ECO:0000313" key="7">
    <source>
        <dbReference type="EMBL" id="KAJ3657718.1"/>
    </source>
</evidence>
<dbReference type="InterPro" id="IPR001683">
    <property type="entry name" value="PX_dom"/>
</dbReference>
<dbReference type="InterPro" id="IPR016137">
    <property type="entry name" value="RGS"/>
</dbReference>
<dbReference type="InterPro" id="IPR044926">
    <property type="entry name" value="RGS_subdomain_2"/>
</dbReference>
<dbReference type="EMBL" id="JALNTZ010000003">
    <property type="protein sequence ID" value="KAJ3657718.1"/>
    <property type="molecule type" value="Genomic_DNA"/>
</dbReference>
<dbReference type="Gene3D" id="1.10.167.10">
    <property type="entry name" value="Regulator of G-protein Signalling 4, domain 2"/>
    <property type="match status" value="1"/>
</dbReference>
<dbReference type="PANTHER" id="PTHR22775:SF48">
    <property type="entry name" value="SORTING NEXIN-25"/>
    <property type="match status" value="1"/>
</dbReference>
<dbReference type="GO" id="GO:0035091">
    <property type="term" value="F:phosphatidylinositol binding"/>
    <property type="evidence" value="ECO:0007669"/>
    <property type="project" value="InterPro"/>
</dbReference>
<keyword evidence="3" id="KW-0812">Transmembrane</keyword>
<dbReference type="AlphaFoldDB" id="A0AA38IGX9"/>
<dbReference type="PANTHER" id="PTHR22775">
    <property type="entry name" value="SORTING NEXIN"/>
    <property type="match status" value="1"/>
</dbReference>
<keyword evidence="3" id="KW-0472">Membrane</keyword>
<dbReference type="PROSITE" id="PS50132">
    <property type="entry name" value="RGS"/>
    <property type="match status" value="1"/>
</dbReference>
<gene>
    <name evidence="7" type="ORF">Zmor_009502</name>
</gene>
<comment type="similarity">
    <text evidence="1">Belongs to the sorting nexin family.</text>
</comment>
<evidence type="ECO:0000313" key="8">
    <source>
        <dbReference type="Proteomes" id="UP001168821"/>
    </source>
</evidence>
<comment type="caution">
    <text evidence="7">The sequence shown here is derived from an EMBL/GenBank/DDBJ whole genome shotgun (WGS) entry which is preliminary data.</text>
</comment>
<keyword evidence="8" id="KW-1185">Reference proteome</keyword>
<dbReference type="Pfam" id="PF02194">
    <property type="entry name" value="PXA"/>
    <property type="match status" value="1"/>
</dbReference>
<dbReference type="InterPro" id="IPR003114">
    <property type="entry name" value="Phox_assoc"/>
</dbReference>
<feature type="coiled-coil region" evidence="2">
    <location>
        <begin position="539"/>
        <end position="594"/>
    </location>
</feature>
<dbReference type="InterPro" id="IPR013937">
    <property type="entry name" value="Sorting_nexin_C"/>
</dbReference>
<dbReference type="SUPFAM" id="SSF64268">
    <property type="entry name" value="PX domain"/>
    <property type="match status" value="1"/>
</dbReference>
<evidence type="ECO:0000256" key="3">
    <source>
        <dbReference type="SAM" id="Phobius"/>
    </source>
</evidence>
<dbReference type="PROSITE" id="PS51207">
    <property type="entry name" value="PXA"/>
    <property type="match status" value="1"/>
</dbReference>
<dbReference type="SMART" id="SM00313">
    <property type="entry name" value="PXA"/>
    <property type="match status" value="1"/>
</dbReference>
<dbReference type="Pfam" id="PF00787">
    <property type="entry name" value="PX"/>
    <property type="match status" value="1"/>
</dbReference>
<dbReference type="SMART" id="SM00312">
    <property type="entry name" value="PX"/>
    <property type="match status" value="1"/>
</dbReference>
<dbReference type="SMART" id="SM00315">
    <property type="entry name" value="RGS"/>
    <property type="match status" value="1"/>
</dbReference>
<evidence type="ECO:0000259" key="4">
    <source>
        <dbReference type="PROSITE" id="PS50132"/>
    </source>
</evidence>
<dbReference type="CDD" id="cd08720">
    <property type="entry name" value="RGS_SNX25"/>
    <property type="match status" value="1"/>
</dbReference>
<protein>
    <recommendedName>
        <fullName evidence="9">Sorting nexin-25</fullName>
    </recommendedName>
</protein>
<proteinExistence type="inferred from homology"/>
<accession>A0AA38IGX9</accession>
<dbReference type="PROSITE" id="PS50195">
    <property type="entry name" value="PX"/>
    <property type="match status" value="1"/>
</dbReference>
<feature type="transmembrane region" description="Helical" evidence="3">
    <location>
        <begin position="28"/>
        <end position="48"/>
    </location>
</feature>
<keyword evidence="3" id="KW-1133">Transmembrane helix</keyword>
<evidence type="ECO:0000256" key="2">
    <source>
        <dbReference type="SAM" id="Coils"/>
    </source>
</evidence>